<evidence type="ECO:0000313" key="2">
    <source>
        <dbReference type="EMBL" id="MBV0925617.1"/>
    </source>
</evidence>
<gene>
    <name evidence="2" type="ORF">KTS45_15535</name>
</gene>
<feature type="transmembrane region" description="Helical" evidence="1">
    <location>
        <begin position="91"/>
        <end position="110"/>
    </location>
</feature>
<dbReference type="OrthoDB" id="236970at2157"/>
<feature type="transmembrane region" description="Helical" evidence="1">
    <location>
        <begin position="122"/>
        <end position="143"/>
    </location>
</feature>
<feature type="transmembrane region" description="Helical" evidence="1">
    <location>
        <begin position="10"/>
        <end position="27"/>
    </location>
</feature>
<dbReference type="RefSeq" id="WP_162318431.1">
    <property type="nucleotide sequence ID" value="NZ_JAHQXF010000002.1"/>
</dbReference>
<keyword evidence="3" id="KW-1185">Reference proteome</keyword>
<keyword evidence="1" id="KW-0472">Membrane</keyword>
<accession>A0A8J8C4V0</accession>
<reference evidence="2 3" key="1">
    <citation type="submission" date="2021-06" db="EMBL/GenBank/DDBJ databases">
        <title>New haloarchaea isolates fom saline soil.</title>
        <authorList>
            <person name="Duran-Viseras A."/>
            <person name="Sanchez-Porro C.S."/>
            <person name="Ventosa A."/>
        </authorList>
    </citation>
    <scope>NUCLEOTIDE SEQUENCE [LARGE SCALE GENOMIC DNA]</scope>
    <source>
        <strain evidence="2 3">JCM 183640</strain>
    </source>
</reference>
<feature type="transmembrane region" description="Helical" evidence="1">
    <location>
        <begin position="33"/>
        <end position="57"/>
    </location>
</feature>
<evidence type="ECO:0000313" key="3">
    <source>
        <dbReference type="Proteomes" id="UP000766550"/>
    </source>
</evidence>
<protein>
    <submittedName>
        <fullName evidence="2">DUF2157 domain-containing protein</fullName>
    </submittedName>
</protein>
<sequence>MKLQIDSGKLLYVLGVLFAAAAFLYFVRDVVFGLSITVKAVLLFLAFVAFFVAGVTVERDVLDVVAFALSGVAYVVFVGYVVIRYGPSETGTFLLLAISAALFVTLGYLLRQQTIDVPRRTATGVVVALLLVSAVLVGVDALGGDVTYDLRTEESVTVSPPARAPDSGYVNVDRAVGTMTATNPFVFTRALSLPTLDGCLVGTDAVPRDDVWLSYEFPDYERPDTIGGGASREFGVRASIPVDVNQTEPAAVAIERGTDCTVDRSAPTLIVSVGEGELRRD</sequence>
<evidence type="ECO:0000256" key="1">
    <source>
        <dbReference type="SAM" id="Phobius"/>
    </source>
</evidence>
<dbReference type="EMBL" id="JAHQXF010000002">
    <property type="protein sequence ID" value="MBV0925617.1"/>
    <property type="molecule type" value="Genomic_DNA"/>
</dbReference>
<organism evidence="2 3">
    <name type="scientific">Haloarcula limicola</name>
    <dbReference type="NCBI Taxonomy" id="1429915"/>
    <lineage>
        <taxon>Archaea</taxon>
        <taxon>Methanobacteriati</taxon>
        <taxon>Methanobacteriota</taxon>
        <taxon>Stenosarchaea group</taxon>
        <taxon>Halobacteria</taxon>
        <taxon>Halobacteriales</taxon>
        <taxon>Haloarculaceae</taxon>
        <taxon>Haloarcula</taxon>
    </lineage>
</organism>
<comment type="caution">
    <text evidence="2">The sequence shown here is derived from an EMBL/GenBank/DDBJ whole genome shotgun (WGS) entry which is preliminary data.</text>
</comment>
<dbReference type="AlphaFoldDB" id="A0A8J8C4V0"/>
<name>A0A8J8C4V0_9EURY</name>
<proteinExistence type="predicted"/>
<keyword evidence="1" id="KW-0812">Transmembrane</keyword>
<dbReference type="Proteomes" id="UP000766550">
    <property type="component" value="Unassembled WGS sequence"/>
</dbReference>
<feature type="transmembrane region" description="Helical" evidence="1">
    <location>
        <begin position="64"/>
        <end position="85"/>
    </location>
</feature>
<keyword evidence="1" id="KW-1133">Transmembrane helix</keyword>